<protein>
    <submittedName>
        <fullName evidence="1">G10725 protein</fullName>
    </submittedName>
</protein>
<evidence type="ECO:0000313" key="1">
    <source>
        <dbReference type="EMBL" id="CAL5227715.1"/>
    </source>
</evidence>
<proteinExistence type="predicted"/>
<dbReference type="Proteomes" id="UP001497392">
    <property type="component" value="Unassembled WGS sequence"/>
</dbReference>
<sequence>MPFTLRPSGVPASLHGDRAQQTVSCRMRRRRLQCQCLSPQKPNLSLCSGSVPVHIFGVQHLERQAHIGEHILRSGASAVVVETALTPQHGAQSGNVFQCEGEDIMHAGPFARMLCYCARQLAELPSPADTPVWESFQRQFGGEQLAYIAALAVGAALIFGDQPKELTYQRLMSLPSLSDLDRTFGSQAALNYEESLSGQPAIAQRADYTLAQHIMQTEREAVLCQSLHKAANSRAAGQAFRQPLVVGVVGEAHLEGIAELWENSRWQGVLDKIHEGGVRDSENKDGQRAGVRRALAESVLRLSCVDSVLADVSSSLGPVPADQAHAYSLTRELYGTTRMLLACLPKADLAKVCCGWRCDMYEELQPLRALRPCNSGVGFDESVVLELRALDFDVPPSTALHPSQTLSML</sequence>
<accession>A0ABP1G8U6</accession>
<organism evidence="1 2">
    <name type="scientific">Coccomyxa viridis</name>
    <dbReference type="NCBI Taxonomy" id="1274662"/>
    <lineage>
        <taxon>Eukaryota</taxon>
        <taxon>Viridiplantae</taxon>
        <taxon>Chlorophyta</taxon>
        <taxon>core chlorophytes</taxon>
        <taxon>Trebouxiophyceae</taxon>
        <taxon>Trebouxiophyceae incertae sedis</taxon>
        <taxon>Coccomyxaceae</taxon>
        <taxon>Coccomyxa</taxon>
    </lineage>
</organism>
<evidence type="ECO:0000313" key="2">
    <source>
        <dbReference type="Proteomes" id="UP001497392"/>
    </source>
</evidence>
<gene>
    <name evidence="1" type="primary">g10725</name>
    <name evidence="1" type="ORF">VP750_LOCUS9621</name>
</gene>
<reference evidence="1 2" key="1">
    <citation type="submission" date="2024-06" db="EMBL/GenBank/DDBJ databases">
        <authorList>
            <person name="Kraege A."/>
            <person name="Thomma B."/>
        </authorList>
    </citation>
    <scope>NUCLEOTIDE SEQUENCE [LARGE SCALE GENOMIC DNA]</scope>
</reference>
<comment type="caution">
    <text evidence="1">The sequence shown here is derived from an EMBL/GenBank/DDBJ whole genome shotgun (WGS) entry which is preliminary data.</text>
</comment>
<dbReference type="EMBL" id="CAXHTA020000017">
    <property type="protein sequence ID" value="CAL5227715.1"/>
    <property type="molecule type" value="Genomic_DNA"/>
</dbReference>
<keyword evidence="2" id="KW-1185">Reference proteome</keyword>
<name>A0ABP1G8U6_9CHLO</name>